<reference evidence="5 6" key="1">
    <citation type="submission" date="2014-10" db="EMBL/GenBank/DDBJ databases">
        <title>Draft genome sequence of the proteorhodopsin-containing marine bacterium Dokdonia donghaensis.</title>
        <authorList>
            <person name="Gomez-Consarnau L."/>
            <person name="Gonzalez J.M."/>
            <person name="Riedel T."/>
            <person name="Jaenicke S."/>
            <person name="Wagner-Doebler I."/>
            <person name="Fuhrman J.A."/>
        </authorList>
    </citation>
    <scope>NUCLEOTIDE SEQUENCE [LARGE SCALE GENOMIC DNA]</scope>
    <source>
        <strain evidence="5 6">DSW-1</strain>
    </source>
</reference>
<feature type="binding site" evidence="2">
    <location>
        <position position="128"/>
    </location>
    <ligand>
        <name>Mn(2+)</name>
        <dbReference type="ChEBI" id="CHEBI:29035"/>
        <label>2</label>
    </ligand>
</feature>
<feature type="binding site" evidence="2">
    <location>
        <position position="163"/>
    </location>
    <ligand>
        <name>Mn(2+)</name>
        <dbReference type="ChEBI" id="CHEBI:29035"/>
        <label>2</label>
    </ligand>
</feature>
<dbReference type="RefSeq" id="WP_035324831.1">
    <property type="nucleotide sequence ID" value="NZ_CP015125.1"/>
</dbReference>
<feature type="binding site" evidence="2">
    <location>
        <position position="194"/>
    </location>
    <ligand>
        <name>Mn(2+)</name>
        <dbReference type="ChEBI" id="CHEBI:29035"/>
        <label>2</label>
    </ligand>
</feature>
<dbReference type="GO" id="GO:0050118">
    <property type="term" value="F:N-acetyldiaminopimelate deacetylase activity"/>
    <property type="evidence" value="ECO:0007669"/>
    <property type="project" value="UniProtKB-ARBA"/>
</dbReference>
<accession>A0A0A2GZE8</accession>
<feature type="domain" description="Peptidase M20 dimerisation" evidence="4">
    <location>
        <begin position="217"/>
        <end position="314"/>
    </location>
</feature>
<dbReference type="SUPFAM" id="SSF55031">
    <property type="entry name" value="Bacterial exopeptidase dimerisation domain"/>
    <property type="match status" value="1"/>
</dbReference>
<dbReference type="OrthoDB" id="9776731at2"/>
<evidence type="ECO:0000313" key="6">
    <source>
        <dbReference type="Proteomes" id="UP000030140"/>
    </source>
</evidence>
<evidence type="ECO:0000256" key="2">
    <source>
        <dbReference type="PIRSR" id="PIRSR005962-1"/>
    </source>
</evidence>
<dbReference type="Proteomes" id="UP000030140">
    <property type="component" value="Unassembled WGS sequence"/>
</dbReference>
<dbReference type="PATRIC" id="fig|1300343.5.peg.2071"/>
<organism evidence="5 6">
    <name type="scientific">Dokdonia donghaensis DSW-1</name>
    <dbReference type="NCBI Taxonomy" id="1300343"/>
    <lineage>
        <taxon>Bacteria</taxon>
        <taxon>Pseudomonadati</taxon>
        <taxon>Bacteroidota</taxon>
        <taxon>Flavobacteriia</taxon>
        <taxon>Flavobacteriales</taxon>
        <taxon>Flavobacteriaceae</taxon>
        <taxon>Dokdonia</taxon>
    </lineage>
</organism>
<evidence type="ECO:0000313" key="5">
    <source>
        <dbReference type="EMBL" id="KGO05800.1"/>
    </source>
</evidence>
<evidence type="ECO:0000259" key="4">
    <source>
        <dbReference type="Pfam" id="PF07687"/>
    </source>
</evidence>
<comment type="caution">
    <text evidence="5">The sequence shown here is derived from an EMBL/GenBank/DDBJ whole genome shotgun (WGS) entry which is preliminary data.</text>
</comment>
<dbReference type="EMBL" id="JSAQ01000001">
    <property type="protein sequence ID" value="KGO05800.1"/>
    <property type="molecule type" value="Genomic_DNA"/>
</dbReference>
<protein>
    <submittedName>
        <fullName evidence="5">N-acyl-L-amino acid amidohydrolase</fullName>
    </submittedName>
</protein>
<keyword evidence="2" id="KW-0479">Metal-binding</keyword>
<dbReference type="KEGG" id="ddo:I597_2057"/>
<dbReference type="Pfam" id="PF01546">
    <property type="entry name" value="Peptidase_M20"/>
    <property type="match status" value="1"/>
</dbReference>
<dbReference type="AlphaFoldDB" id="A0A0A2GZE8"/>
<dbReference type="InterPro" id="IPR036264">
    <property type="entry name" value="Bact_exopeptidase_dim_dom"/>
</dbReference>
<dbReference type="GO" id="GO:0019877">
    <property type="term" value="P:diaminopimelate biosynthetic process"/>
    <property type="evidence" value="ECO:0007669"/>
    <property type="project" value="UniProtKB-ARBA"/>
</dbReference>
<dbReference type="FunFam" id="3.30.70.360:FF:000001">
    <property type="entry name" value="N-acetyldiaminopimelate deacetylase"/>
    <property type="match status" value="1"/>
</dbReference>
<feature type="binding site" evidence="2">
    <location>
        <position position="394"/>
    </location>
    <ligand>
        <name>Mn(2+)</name>
        <dbReference type="ChEBI" id="CHEBI:29035"/>
        <label>2</label>
    </ligand>
</feature>
<evidence type="ECO:0000256" key="1">
    <source>
        <dbReference type="ARBA" id="ARBA00022801"/>
    </source>
</evidence>
<dbReference type="InterPro" id="IPR017439">
    <property type="entry name" value="Amidohydrolase"/>
</dbReference>
<dbReference type="InterPro" id="IPR011650">
    <property type="entry name" value="Peptidase_M20_dimer"/>
</dbReference>
<dbReference type="InterPro" id="IPR002933">
    <property type="entry name" value="Peptidase_M20"/>
</dbReference>
<keyword evidence="1 5" id="KW-0378">Hydrolase</keyword>
<keyword evidence="3" id="KW-0732">Signal</keyword>
<gene>
    <name evidence="5" type="ORF">NV36_02370</name>
</gene>
<dbReference type="PANTHER" id="PTHR11014">
    <property type="entry name" value="PEPTIDASE M20 FAMILY MEMBER"/>
    <property type="match status" value="1"/>
</dbReference>
<dbReference type="Gene3D" id="3.40.630.10">
    <property type="entry name" value="Zn peptidases"/>
    <property type="match status" value="1"/>
</dbReference>
<keyword evidence="2" id="KW-0464">Manganese</keyword>
<keyword evidence="6" id="KW-1185">Reference proteome</keyword>
<dbReference type="Gene3D" id="3.30.70.360">
    <property type="match status" value="1"/>
</dbReference>
<feature type="signal peptide" evidence="3">
    <location>
        <begin position="1"/>
        <end position="18"/>
    </location>
</feature>
<proteinExistence type="predicted"/>
<feature type="binding site" evidence="2">
    <location>
        <position position="130"/>
    </location>
    <ligand>
        <name>Mn(2+)</name>
        <dbReference type="ChEBI" id="CHEBI:29035"/>
        <label>2</label>
    </ligand>
</feature>
<dbReference type="PIRSF" id="PIRSF005962">
    <property type="entry name" value="Pept_M20D_amidohydro"/>
    <property type="match status" value="1"/>
</dbReference>
<dbReference type="Pfam" id="PF07687">
    <property type="entry name" value="M20_dimer"/>
    <property type="match status" value="1"/>
</dbReference>
<evidence type="ECO:0000256" key="3">
    <source>
        <dbReference type="SAM" id="SignalP"/>
    </source>
</evidence>
<name>A0A0A2GZE8_9FLAO</name>
<dbReference type="SUPFAM" id="SSF53187">
    <property type="entry name" value="Zn-dependent exopeptidases"/>
    <property type="match status" value="1"/>
</dbReference>
<dbReference type="GO" id="GO:0046872">
    <property type="term" value="F:metal ion binding"/>
    <property type="evidence" value="ECO:0007669"/>
    <property type="project" value="UniProtKB-KW"/>
</dbReference>
<dbReference type="NCBIfam" id="TIGR01891">
    <property type="entry name" value="amidohydrolases"/>
    <property type="match status" value="1"/>
</dbReference>
<comment type="cofactor">
    <cofactor evidence="2">
        <name>Mn(2+)</name>
        <dbReference type="ChEBI" id="CHEBI:29035"/>
    </cofactor>
    <text evidence="2">The Mn(2+) ion enhances activity.</text>
</comment>
<sequence length="422" mass="46139">MKLKLAAVAFLVFAFAKAQNNLEQQINDIESKVIEWRRDFHQNPELGNREFKTAEKIATHLKSLGMKVQTGVAKTGVVGILEGKRKGKVLALRADIDGLPVKERADLPFKSETMGEYRGEAVPVMHACGHDTHIAILMGVAEILAKNNDFAGTVKFIFQPAEEGAPPGEEGGAELMVKENVLKNPDVDAIFGLHIGSGQDVNTIAYKPGGIMAASQSFEIHIKGKQSHGSTPWTSRDPIMAAVKIIDGLQTIISREIPLTDEAAVLSIGKINAGVRSNIIPEETHIIGTLRTLDYDMQTYINNRMKEMVPAIAAAYRTEATITIPEGYPITYNDENLTSQMVPSLEKAAGKENVHVIKAITGAEDFSFFQKEVPGLYFFLGGKTPGTTDAFPHHTPDFYIDESGMLLGIKTFVQMTQDYLGQ</sequence>
<feature type="chain" id="PRO_5001987401" evidence="3">
    <location>
        <begin position="19"/>
        <end position="422"/>
    </location>
</feature>
<dbReference type="PANTHER" id="PTHR11014:SF63">
    <property type="entry name" value="METALLOPEPTIDASE, PUTATIVE (AFU_ORTHOLOGUE AFUA_6G09600)-RELATED"/>
    <property type="match status" value="1"/>
</dbReference>